<evidence type="ECO:0000313" key="1">
    <source>
        <dbReference type="EMBL" id="NIZ47542.1"/>
    </source>
</evidence>
<dbReference type="RefSeq" id="WP_167703990.1">
    <property type="nucleotide sequence ID" value="NZ_CP118168.1"/>
</dbReference>
<reference evidence="1" key="1">
    <citation type="submission" date="2020-03" db="EMBL/GenBank/DDBJ databases">
        <title>Spirochaetal bacteria isolated from arthropods constitute a novel genus Entomospira genus novum within the order Spirochaetales.</title>
        <authorList>
            <person name="Grana-Miraglia L."/>
            <person name="Sikutova S."/>
            <person name="Fingerle V."/>
            <person name="Sing A."/>
            <person name="Castillo-Ramirez S."/>
            <person name="Margos G."/>
            <person name="Rudolf I."/>
        </authorList>
    </citation>
    <scope>NUCLEOTIDE SEQUENCE</scope>
    <source>
        <strain evidence="1">BR208</strain>
    </source>
</reference>
<sequence length="199" mass="23290">MKSTLELALERAQNLQLKDNHINADDYYRQGQQLAGILYNRGLADFTTSWGTISLEPISLEHLMQGLLKSMLSNLVLPQQEEQLTRAILTLQAIQVIYPDYQETEQKGFIEFLESYRKQYPQFITQLKEQLTVHLQQKEQALFTKTGRQQHLTLQNDPETATIYADEIKKFQLYFSDHLHQHKWQLLQKLGFDPSGFSF</sequence>
<dbReference type="Proteomes" id="UP000752013">
    <property type="component" value="Unassembled WGS sequence"/>
</dbReference>
<name>A0A968GCX6_9SPIO</name>
<protein>
    <submittedName>
        <fullName evidence="1">Uncharacterized protein</fullName>
    </submittedName>
</protein>
<gene>
    <name evidence="1" type="ORF">HCT46_06425</name>
</gene>
<organism evidence="1 2">
    <name type="scientific">Entomospira nematocerorum</name>
    <dbReference type="NCBI Taxonomy" id="2719987"/>
    <lineage>
        <taxon>Bacteria</taxon>
        <taxon>Pseudomonadati</taxon>
        <taxon>Spirochaetota</taxon>
        <taxon>Spirochaetia</taxon>
        <taxon>Spirochaetales</taxon>
        <taxon>Spirochaetaceae</taxon>
        <taxon>Entomospira</taxon>
    </lineage>
</organism>
<proteinExistence type="predicted"/>
<dbReference type="Pfam" id="PF20362">
    <property type="entry name" value="DUF6657"/>
    <property type="match status" value="1"/>
</dbReference>
<accession>A0A968GCX6</accession>
<dbReference type="AlphaFoldDB" id="A0A968GCX6"/>
<evidence type="ECO:0000313" key="2">
    <source>
        <dbReference type="Proteomes" id="UP000752013"/>
    </source>
</evidence>
<keyword evidence="2" id="KW-1185">Reference proteome</keyword>
<dbReference type="EMBL" id="JAATLK010000001">
    <property type="protein sequence ID" value="NIZ47542.1"/>
    <property type="molecule type" value="Genomic_DNA"/>
</dbReference>
<comment type="caution">
    <text evidence="1">The sequence shown here is derived from an EMBL/GenBank/DDBJ whole genome shotgun (WGS) entry which is preliminary data.</text>
</comment>
<dbReference type="InterPro" id="IPR046598">
    <property type="entry name" value="DUF6657"/>
</dbReference>